<dbReference type="Pfam" id="PF00400">
    <property type="entry name" value="WD40"/>
    <property type="match status" value="2"/>
</dbReference>
<feature type="repeat" description="WD" evidence="3">
    <location>
        <begin position="49"/>
        <end position="90"/>
    </location>
</feature>
<dbReference type="PROSITE" id="PS50294">
    <property type="entry name" value="WD_REPEATS_REGION"/>
    <property type="match status" value="2"/>
</dbReference>
<keyword evidence="5" id="KW-1185">Reference proteome</keyword>
<dbReference type="PROSITE" id="PS50082">
    <property type="entry name" value="WD_REPEATS_2"/>
    <property type="match status" value="2"/>
</dbReference>
<keyword evidence="2" id="KW-0677">Repeat</keyword>
<accession>A0A5N5QH54</accession>
<comment type="caution">
    <text evidence="4">The sequence shown here is derived from an EMBL/GenBank/DDBJ whole genome shotgun (WGS) entry which is preliminary data.</text>
</comment>
<dbReference type="AlphaFoldDB" id="A0A5N5QH54"/>
<evidence type="ECO:0000313" key="5">
    <source>
        <dbReference type="Proteomes" id="UP000383932"/>
    </source>
</evidence>
<protein>
    <submittedName>
        <fullName evidence="4">WD40 repeat-like protein</fullName>
    </submittedName>
</protein>
<feature type="repeat" description="WD" evidence="3">
    <location>
        <begin position="6"/>
        <end position="47"/>
    </location>
</feature>
<dbReference type="InterPro" id="IPR050349">
    <property type="entry name" value="WD_LIS1/nudF_dynein_reg"/>
</dbReference>
<organism evidence="4 5">
    <name type="scientific">Ceratobasidium theobromae</name>
    <dbReference type="NCBI Taxonomy" id="1582974"/>
    <lineage>
        <taxon>Eukaryota</taxon>
        <taxon>Fungi</taxon>
        <taxon>Dikarya</taxon>
        <taxon>Basidiomycota</taxon>
        <taxon>Agaricomycotina</taxon>
        <taxon>Agaricomycetes</taxon>
        <taxon>Cantharellales</taxon>
        <taxon>Ceratobasidiaceae</taxon>
        <taxon>Ceratobasidium</taxon>
    </lineage>
</organism>
<dbReference type="InterPro" id="IPR036322">
    <property type="entry name" value="WD40_repeat_dom_sf"/>
</dbReference>
<dbReference type="SUPFAM" id="SSF50978">
    <property type="entry name" value="WD40 repeat-like"/>
    <property type="match status" value="1"/>
</dbReference>
<dbReference type="EMBL" id="SSOP01000144">
    <property type="protein sequence ID" value="KAB5590791.1"/>
    <property type="molecule type" value="Genomic_DNA"/>
</dbReference>
<evidence type="ECO:0000256" key="3">
    <source>
        <dbReference type="PROSITE-ProRule" id="PRU00221"/>
    </source>
</evidence>
<evidence type="ECO:0000256" key="1">
    <source>
        <dbReference type="ARBA" id="ARBA00022574"/>
    </source>
</evidence>
<evidence type="ECO:0000256" key="2">
    <source>
        <dbReference type="ARBA" id="ARBA00022737"/>
    </source>
</evidence>
<dbReference type="Proteomes" id="UP000383932">
    <property type="component" value="Unassembled WGS sequence"/>
</dbReference>
<dbReference type="SMART" id="SM00320">
    <property type="entry name" value="WD40"/>
    <property type="match status" value="2"/>
</dbReference>
<dbReference type="InterPro" id="IPR001680">
    <property type="entry name" value="WD40_rpt"/>
</dbReference>
<proteinExistence type="predicted"/>
<name>A0A5N5QH54_9AGAM</name>
<dbReference type="OrthoDB" id="6262491at2759"/>
<reference evidence="4 5" key="1">
    <citation type="journal article" date="2019" name="Fungal Biol. Biotechnol.">
        <title>Draft genome sequence of fastidious pathogen Ceratobasidium theobromae, which causes vascular-streak dieback in Theobroma cacao.</title>
        <authorList>
            <person name="Ali S.S."/>
            <person name="Asman A."/>
            <person name="Shao J."/>
            <person name="Firmansyah A.P."/>
            <person name="Susilo A.W."/>
            <person name="Rosmana A."/>
            <person name="McMahon P."/>
            <person name="Junaid M."/>
            <person name="Guest D."/>
            <person name="Kheng T.Y."/>
            <person name="Meinhardt L.W."/>
            <person name="Bailey B.A."/>
        </authorList>
    </citation>
    <scope>NUCLEOTIDE SEQUENCE [LARGE SCALE GENOMIC DNA]</scope>
    <source>
        <strain evidence="4 5">CT2</strain>
    </source>
</reference>
<keyword evidence="1 3" id="KW-0853">WD repeat</keyword>
<sequence>MVLDPLQGHTDSVKSVAFSPDGTRILSGSLDETIRVWDGQTGKMVLDPLQGHTDSVNSVAFSPDGTRIVSGSRDKTIRVWQARSPHATQNLVQDHSNLSHATRHSWVPDPIYYAPPWVLNSDGWAVDGQSYLLWVPHDLHDTLVRTSNSLVISTSGSTELDFSNANIGKSWVRCYSPA</sequence>
<dbReference type="PANTHER" id="PTHR44129">
    <property type="entry name" value="WD REPEAT-CONTAINING PROTEIN POP1"/>
    <property type="match status" value="1"/>
</dbReference>
<evidence type="ECO:0000313" key="4">
    <source>
        <dbReference type="EMBL" id="KAB5590791.1"/>
    </source>
</evidence>
<gene>
    <name evidence="4" type="ORF">CTheo_5753</name>
</gene>
<dbReference type="InterPro" id="IPR015943">
    <property type="entry name" value="WD40/YVTN_repeat-like_dom_sf"/>
</dbReference>
<dbReference type="Gene3D" id="2.130.10.10">
    <property type="entry name" value="YVTN repeat-like/Quinoprotein amine dehydrogenase"/>
    <property type="match status" value="1"/>
</dbReference>